<gene>
    <name evidence="2" type="ORF">X975_15315</name>
</gene>
<evidence type="ECO:0000313" key="3">
    <source>
        <dbReference type="Proteomes" id="UP000054359"/>
    </source>
</evidence>
<dbReference type="AlphaFoldDB" id="A0A087TRZ2"/>
<dbReference type="PANTHER" id="PTHR46599">
    <property type="entry name" value="PIGGYBAC TRANSPOSABLE ELEMENT-DERIVED PROTEIN 4"/>
    <property type="match status" value="1"/>
</dbReference>
<feature type="non-terminal residue" evidence="2">
    <location>
        <position position="186"/>
    </location>
</feature>
<evidence type="ECO:0000313" key="2">
    <source>
        <dbReference type="EMBL" id="KFM67881.1"/>
    </source>
</evidence>
<feature type="domain" description="PiggyBac transposable element-derived protein" evidence="1">
    <location>
        <begin position="6"/>
        <end position="176"/>
    </location>
</feature>
<dbReference type="PANTHER" id="PTHR46599:SF6">
    <property type="entry name" value="DUAL SPECIFICITY PHOSPHATASE 26"/>
    <property type="match status" value="1"/>
</dbReference>
<evidence type="ECO:0000259" key="1">
    <source>
        <dbReference type="Pfam" id="PF13843"/>
    </source>
</evidence>
<accession>A0A087TRZ2</accession>
<dbReference type="OMA" id="ECTAVHI"/>
<dbReference type="STRING" id="407821.A0A087TRZ2"/>
<organism evidence="2 3">
    <name type="scientific">Stegodyphus mimosarum</name>
    <name type="common">African social velvet spider</name>
    <dbReference type="NCBI Taxonomy" id="407821"/>
    <lineage>
        <taxon>Eukaryota</taxon>
        <taxon>Metazoa</taxon>
        <taxon>Ecdysozoa</taxon>
        <taxon>Arthropoda</taxon>
        <taxon>Chelicerata</taxon>
        <taxon>Arachnida</taxon>
        <taxon>Araneae</taxon>
        <taxon>Araneomorphae</taxon>
        <taxon>Entelegynae</taxon>
        <taxon>Eresoidea</taxon>
        <taxon>Eresidae</taxon>
        <taxon>Stegodyphus</taxon>
    </lineage>
</organism>
<dbReference type="Pfam" id="PF13843">
    <property type="entry name" value="DDE_Tnp_1_7"/>
    <property type="match status" value="1"/>
</dbReference>
<keyword evidence="3" id="KW-1185">Reference proteome</keyword>
<name>A0A087TRZ2_STEMI</name>
<protein>
    <submittedName>
        <fullName evidence="2">PiggyBac transposable element-derived protein 4</fullName>
    </submittedName>
</protein>
<dbReference type="Proteomes" id="UP000054359">
    <property type="component" value="Unassembled WGS sequence"/>
</dbReference>
<proteinExistence type="predicted"/>
<reference evidence="2 3" key="1">
    <citation type="submission" date="2013-11" db="EMBL/GenBank/DDBJ databases">
        <title>Genome sequencing of Stegodyphus mimosarum.</title>
        <authorList>
            <person name="Bechsgaard J."/>
        </authorList>
    </citation>
    <scope>NUCLEOTIDE SEQUENCE [LARGE SCALE GENOMIC DNA]</scope>
</reference>
<sequence>MKLRKKVDKLAAVRELFADFNENCQKTYTIGKYVTIDEKWGRCSFCRYIPSKPAKYGIKIFALVESRNFYSYNMEIYVGQEPKGSFRVENSPLEITKCLWTPLFKSGENITMDNWCMSYLLAKELLSKKLTIIGTLKRNKDEIPTEIVEKKTKKVYSSIFGFQKNVTLVMYVSKRMCNFVTYNALQ</sequence>
<dbReference type="InterPro" id="IPR029526">
    <property type="entry name" value="PGBD"/>
</dbReference>
<dbReference type="EMBL" id="KK116484">
    <property type="protein sequence ID" value="KFM67881.1"/>
    <property type="molecule type" value="Genomic_DNA"/>
</dbReference>
<dbReference type="OrthoDB" id="6430771at2759"/>